<sequence>MKKANNQLVILETIRQLKNPTFKELQQKLDIPESTIRRILTNFERSGKVVKDLGMYQIVAQPLVRETPYYEKTFTNIDKKKEIAMKAFYCIKDGESVFLDGGTTIDFLADLLEIGQHLNIVTNSIPIFLKLFEKGFKDIVLIGGNYNATNQSLVGFGAVDFIEKYNFDVSFLEVSSVDNEYNCYTTSVDDCQIKQRIIEKSKFCFALADETKFNKKSFIKFGSKKDVIIISE</sequence>
<evidence type="ECO:0000259" key="1">
    <source>
        <dbReference type="Pfam" id="PF00455"/>
    </source>
</evidence>
<evidence type="ECO:0000313" key="3">
    <source>
        <dbReference type="EMBL" id="QEH62266.1"/>
    </source>
</evidence>
<keyword evidence="4" id="KW-1185">Reference proteome</keyword>
<dbReference type="SUPFAM" id="SSF46785">
    <property type="entry name" value="Winged helix' DNA-binding domain"/>
    <property type="match status" value="1"/>
</dbReference>
<name>A0A5B9Y6B2_9MOLU</name>
<dbReference type="RefSeq" id="WP_166508629.1">
    <property type="nucleotide sequence ID" value="NZ_CP043026.1"/>
</dbReference>
<protein>
    <submittedName>
        <fullName evidence="3">Fructose operon transcriptional repressor</fullName>
    </submittedName>
</protein>
<dbReference type="Pfam" id="PF00455">
    <property type="entry name" value="DeoRC"/>
    <property type="match status" value="1"/>
</dbReference>
<dbReference type="InterPro" id="IPR014036">
    <property type="entry name" value="DeoR-like_C"/>
</dbReference>
<reference evidence="3 4" key="1">
    <citation type="submission" date="2019-08" db="EMBL/GenBank/DDBJ databases">
        <title>Complete genome sequence of Spiroplasma chinense CCH (DSM 19755).</title>
        <authorList>
            <person name="Shen H.-Y."/>
            <person name="Lin Y.-C."/>
            <person name="Chou L."/>
            <person name="Kuo C.-H."/>
        </authorList>
    </citation>
    <scope>NUCLEOTIDE SEQUENCE [LARGE SCALE GENOMIC DNA]</scope>
    <source>
        <strain evidence="3 4">CCH</strain>
    </source>
</reference>
<proteinExistence type="predicted"/>
<organism evidence="3 4">
    <name type="scientific">Spiroplasma chinense</name>
    <dbReference type="NCBI Taxonomy" id="216932"/>
    <lineage>
        <taxon>Bacteria</taxon>
        <taxon>Bacillati</taxon>
        <taxon>Mycoplasmatota</taxon>
        <taxon>Mollicutes</taxon>
        <taxon>Entomoplasmatales</taxon>
        <taxon>Spiroplasmataceae</taxon>
        <taxon>Spiroplasma</taxon>
    </lineage>
</organism>
<feature type="domain" description="DeoR-like transcriptional repressor C-terminal sensor" evidence="1">
    <location>
        <begin position="76"/>
        <end position="229"/>
    </location>
</feature>
<accession>A0A5B9Y6B2</accession>
<dbReference type="GO" id="GO:0003677">
    <property type="term" value="F:DNA binding"/>
    <property type="evidence" value="ECO:0007669"/>
    <property type="project" value="InterPro"/>
</dbReference>
<gene>
    <name evidence="3" type="primary">fruR</name>
    <name evidence="3" type="ORF">SCHIN_v1c10730</name>
</gene>
<dbReference type="PANTHER" id="PTHR30363">
    <property type="entry name" value="HTH-TYPE TRANSCRIPTIONAL REGULATOR SRLR-RELATED"/>
    <property type="match status" value="1"/>
</dbReference>
<dbReference type="InterPro" id="IPR036390">
    <property type="entry name" value="WH_DNA-bd_sf"/>
</dbReference>
<dbReference type="GO" id="GO:0006355">
    <property type="term" value="P:regulation of DNA-templated transcription"/>
    <property type="evidence" value="ECO:0007669"/>
    <property type="project" value="InterPro"/>
</dbReference>
<dbReference type="InterPro" id="IPR050313">
    <property type="entry name" value="Carb_Metab_HTH_regulators"/>
</dbReference>
<evidence type="ECO:0000259" key="2">
    <source>
        <dbReference type="Pfam" id="PF09339"/>
    </source>
</evidence>
<dbReference type="KEGG" id="schi:SCHIN_v1c10730"/>
<dbReference type="PANTHER" id="PTHR30363:SF44">
    <property type="entry name" value="AGA OPERON TRANSCRIPTIONAL REPRESSOR-RELATED"/>
    <property type="match status" value="1"/>
</dbReference>
<dbReference type="SUPFAM" id="SSF100950">
    <property type="entry name" value="NagB/RpiA/CoA transferase-like"/>
    <property type="match status" value="1"/>
</dbReference>
<dbReference type="EMBL" id="CP043026">
    <property type="protein sequence ID" value="QEH62266.1"/>
    <property type="molecule type" value="Genomic_DNA"/>
</dbReference>
<dbReference type="InterPro" id="IPR037171">
    <property type="entry name" value="NagB/RpiA_transferase-like"/>
</dbReference>
<dbReference type="Pfam" id="PF09339">
    <property type="entry name" value="HTH_IclR"/>
    <property type="match status" value="1"/>
</dbReference>
<dbReference type="InterPro" id="IPR005471">
    <property type="entry name" value="Tscrpt_reg_IclR_N"/>
</dbReference>
<feature type="domain" description="HTH iclR-type" evidence="2">
    <location>
        <begin position="8"/>
        <end position="52"/>
    </location>
</feature>
<evidence type="ECO:0000313" key="4">
    <source>
        <dbReference type="Proteomes" id="UP000323144"/>
    </source>
</evidence>
<dbReference type="SMART" id="SM01134">
    <property type="entry name" value="DeoRC"/>
    <property type="match status" value="1"/>
</dbReference>
<dbReference type="Gene3D" id="3.40.50.1360">
    <property type="match status" value="1"/>
</dbReference>
<dbReference type="Proteomes" id="UP000323144">
    <property type="component" value="Chromosome"/>
</dbReference>
<dbReference type="AlphaFoldDB" id="A0A5B9Y6B2"/>